<evidence type="ECO:0000313" key="1">
    <source>
        <dbReference type="EMBL" id="EFI35083.1"/>
    </source>
</evidence>
<gene>
    <name evidence="1" type="ORF">Dthio_PD2477</name>
</gene>
<dbReference type="RefSeq" id="WP_008870397.1">
    <property type="nucleotide sequence ID" value="NZ_ACJN02000002.1"/>
</dbReference>
<dbReference type="EMBL" id="ACJN02000002">
    <property type="protein sequence ID" value="EFI35083.1"/>
    <property type="molecule type" value="Genomic_DNA"/>
</dbReference>
<evidence type="ECO:0000313" key="2">
    <source>
        <dbReference type="Proteomes" id="UP000005496"/>
    </source>
</evidence>
<dbReference type="eggNOG" id="ENOG502ZD3C">
    <property type="taxonomic scope" value="Bacteria"/>
</dbReference>
<reference evidence="1" key="1">
    <citation type="submission" date="2010-05" db="EMBL/GenBank/DDBJ databases">
        <title>The draft genome of Desulfonatronospira thiodismutans ASO3-1.</title>
        <authorList>
            <consortium name="US DOE Joint Genome Institute (JGI-PGF)"/>
            <person name="Lucas S."/>
            <person name="Copeland A."/>
            <person name="Lapidus A."/>
            <person name="Cheng J.-F."/>
            <person name="Bruce D."/>
            <person name="Goodwin L."/>
            <person name="Pitluck S."/>
            <person name="Chertkov O."/>
            <person name="Brettin T."/>
            <person name="Detter J.C."/>
            <person name="Han C."/>
            <person name="Land M.L."/>
            <person name="Hauser L."/>
            <person name="Kyrpides N."/>
            <person name="Mikhailova N."/>
            <person name="Muyzer G."/>
            <person name="Woyke T."/>
        </authorList>
    </citation>
    <scope>NUCLEOTIDE SEQUENCE [LARGE SCALE GENOMIC DNA]</scope>
    <source>
        <strain evidence="1">ASO3-1</strain>
    </source>
</reference>
<keyword evidence="2" id="KW-1185">Reference proteome</keyword>
<accession>D6SQQ7</accession>
<protein>
    <submittedName>
        <fullName evidence="1">Uncharacterized protein</fullName>
    </submittedName>
</protein>
<dbReference type="AlphaFoldDB" id="D6SQQ7"/>
<sequence>MVNLGLTREPDSCPILFARLGFALPAGEDTRGPLLRSWPVQQDRIWELFFPLQQDQDHAAWARDLAACLKGLGQSRWCVDTHGLVQIFNLPLEKSLSRWGELFWPHFRMDSVFVFATGNDDHMVREVLESWHRRETNICLRRHYDFTLQEINDPALDTPQKIKWSLFRRGLWNRLGLKSSY</sequence>
<dbReference type="Proteomes" id="UP000005496">
    <property type="component" value="Unassembled WGS sequence"/>
</dbReference>
<organism evidence="1 2">
    <name type="scientific">Desulfonatronospira thiodismutans ASO3-1</name>
    <dbReference type="NCBI Taxonomy" id="555779"/>
    <lineage>
        <taxon>Bacteria</taxon>
        <taxon>Pseudomonadati</taxon>
        <taxon>Thermodesulfobacteriota</taxon>
        <taxon>Desulfovibrionia</taxon>
        <taxon>Desulfovibrionales</taxon>
        <taxon>Desulfonatronovibrionaceae</taxon>
        <taxon>Desulfonatronospira</taxon>
    </lineage>
</organism>
<proteinExistence type="predicted"/>
<comment type="caution">
    <text evidence="1">The sequence shown here is derived from an EMBL/GenBank/DDBJ whole genome shotgun (WGS) entry which is preliminary data.</text>
</comment>
<name>D6SQQ7_9BACT</name>
<dbReference type="OrthoDB" id="5456898at2"/>